<name>A0A4Y7KS05_PAPSO</name>
<evidence type="ECO:0000313" key="4">
    <source>
        <dbReference type="Proteomes" id="UP000316621"/>
    </source>
</evidence>
<keyword evidence="2" id="KW-1133">Transmembrane helix</keyword>
<accession>A0A4Y7KS05</accession>
<evidence type="ECO:0000256" key="1">
    <source>
        <dbReference type="SAM" id="Coils"/>
    </source>
</evidence>
<organism evidence="3 4">
    <name type="scientific">Papaver somniferum</name>
    <name type="common">Opium poppy</name>
    <dbReference type="NCBI Taxonomy" id="3469"/>
    <lineage>
        <taxon>Eukaryota</taxon>
        <taxon>Viridiplantae</taxon>
        <taxon>Streptophyta</taxon>
        <taxon>Embryophyta</taxon>
        <taxon>Tracheophyta</taxon>
        <taxon>Spermatophyta</taxon>
        <taxon>Magnoliopsida</taxon>
        <taxon>Ranunculales</taxon>
        <taxon>Papaveraceae</taxon>
        <taxon>Papaveroideae</taxon>
        <taxon>Papaver</taxon>
    </lineage>
</organism>
<keyword evidence="4" id="KW-1185">Reference proteome</keyword>
<sequence length="103" mass="12100">MENPEDEAITMETAIRCAKALSVISSIKDSQLHELMELIEKEEEEGNEHVDELELLRTAADLRLRLIEEREKMNIFKHWGLLEFKYQMLLVFFLLVLLVLISI</sequence>
<feature type="transmembrane region" description="Helical" evidence="2">
    <location>
        <begin position="84"/>
        <end position="101"/>
    </location>
</feature>
<proteinExistence type="predicted"/>
<evidence type="ECO:0000256" key="2">
    <source>
        <dbReference type="SAM" id="Phobius"/>
    </source>
</evidence>
<evidence type="ECO:0000313" key="3">
    <source>
        <dbReference type="EMBL" id="RZC75140.1"/>
    </source>
</evidence>
<feature type="coiled-coil region" evidence="1">
    <location>
        <begin position="32"/>
        <end position="59"/>
    </location>
</feature>
<keyword evidence="1" id="KW-0175">Coiled coil</keyword>
<dbReference type="Gramene" id="RZC75140">
    <property type="protein sequence ID" value="RZC75140"/>
    <property type="gene ID" value="C5167_050613"/>
</dbReference>
<protein>
    <submittedName>
        <fullName evidence="3">Uncharacterized protein</fullName>
    </submittedName>
</protein>
<reference evidence="3 4" key="1">
    <citation type="journal article" date="2018" name="Science">
        <title>The opium poppy genome and morphinan production.</title>
        <authorList>
            <person name="Guo L."/>
            <person name="Winzer T."/>
            <person name="Yang X."/>
            <person name="Li Y."/>
            <person name="Ning Z."/>
            <person name="He Z."/>
            <person name="Teodor R."/>
            <person name="Lu Y."/>
            <person name="Bowser T.A."/>
            <person name="Graham I.A."/>
            <person name="Ye K."/>
        </authorList>
    </citation>
    <scope>NUCLEOTIDE SEQUENCE [LARGE SCALE GENOMIC DNA]</scope>
    <source>
        <strain evidence="4">cv. HN1</strain>
        <tissue evidence="3">Leaves</tissue>
    </source>
</reference>
<keyword evidence="2" id="KW-0812">Transmembrane</keyword>
<gene>
    <name evidence="3" type="ORF">C5167_050613</name>
</gene>
<dbReference type="AlphaFoldDB" id="A0A4Y7KS05"/>
<dbReference type="Proteomes" id="UP000316621">
    <property type="component" value="Chromosome 8"/>
</dbReference>
<dbReference type="EMBL" id="CM010722">
    <property type="protein sequence ID" value="RZC75140.1"/>
    <property type="molecule type" value="Genomic_DNA"/>
</dbReference>
<keyword evidence="2" id="KW-0472">Membrane</keyword>